<evidence type="ECO:0000256" key="1">
    <source>
        <dbReference type="SAM" id="MobiDB-lite"/>
    </source>
</evidence>
<dbReference type="AlphaFoldDB" id="A0A843WE71"/>
<feature type="region of interest" description="Disordered" evidence="1">
    <location>
        <begin position="239"/>
        <end position="269"/>
    </location>
</feature>
<feature type="compositionally biased region" description="Polar residues" evidence="1">
    <location>
        <begin position="161"/>
        <end position="170"/>
    </location>
</feature>
<feature type="compositionally biased region" description="Polar residues" evidence="1">
    <location>
        <begin position="241"/>
        <end position="266"/>
    </location>
</feature>
<evidence type="ECO:0000313" key="3">
    <source>
        <dbReference type="Proteomes" id="UP000652761"/>
    </source>
</evidence>
<proteinExistence type="predicted"/>
<dbReference type="OrthoDB" id="676843at2759"/>
<keyword evidence="3" id="KW-1185">Reference proteome</keyword>
<reference evidence="2" key="1">
    <citation type="submission" date="2017-07" db="EMBL/GenBank/DDBJ databases">
        <title>Taro Niue Genome Assembly and Annotation.</title>
        <authorList>
            <person name="Atibalentja N."/>
            <person name="Keating K."/>
            <person name="Fields C.J."/>
        </authorList>
    </citation>
    <scope>NUCLEOTIDE SEQUENCE</scope>
    <source>
        <strain evidence="2">Niue_2</strain>
        <tissue evidence="2">Leaf</tissue>
    </source>
</reference>
<evidence type="ECO:0000313" key="2">
    <source>
        <dbReference type="EMBL" id="MQM03941.1"/>
    </source>
</evidence>
<protein>
    <submittedName>
        <fullName evidence="2">Uncharacterized protein</fullName>
    </submittedName>
</protein>
<dbReference type="PANTHER" id="PTHR33144:SF48">
    <property type="entry name" value="PLANT TRANSPOSASE (PTTA_EN_SPM FAMILY)"/>
    <property type="match status" value="1"/>
</dbReference>
<gene>
    <name evidence="2" type="ORF">Taro_036729</name>
</gene>
<dbReference type="PANTHER" id="PTHR33144">
    <property type="entry name" value="OS10G0409366 PROTEIN-RELATED"/>
    <property type="match status" value="1"/>
</dbReference>
<organism evidence="2 3">
    <name type="scientific">Colocasia esculenta</name>
    <name type="common">Wild taro</name>
    <name type="synonym">Arum esculentum</name>
    <dbReference type="NCBI Taxonomy" id="4460"/>
    <lineage>
        <taxon>Eukaryota</taxon>
        <taxon>Viridiplantae</taxon>
        <taxon>Streptophyta</taxon>
        <taxon>Embryophyta</taxon>
        <taxon>Tracheophyta</taxon>
        <taxon>Spermatophyta</taxon>
        <taxon>Magnoliopsida</taxon>
        <taxon>Liliopsida</taxon>
        <taxon>Araceae</taxon>
        <taxon>Aroideae</taxon>
        <taxon>Colocasieae</taxon>
        <taxon>Colocasia</taxon>
    </lineage>
</organism>
<name>A0A843WE71_COLES</name>
<dbReference type="InterPro" id="IPR004252">
    <property type="entry name" value="Probable_transposase_24"/>
</dbReference>
<sequence length="519" mass="60769">MPKFPYFPSQNRLLQYPRSKQRHRFSERCKEESQLCTFLLGRLQQINHRRYFLRLFIGVDRSWTLFTDVHKMHKNWVKCQHPNWDDDQVQLEQHNKFVGWFRDYIDHLRGQMDVLEENMCLARGPNKMPPKRKMRTVSAVMQVEHPRYLIEAEEIILKSQKTNTSDTQGNERGGPGNQSSPANHNRDAICQDRMSDEALEAINRAETVLEFTSRPSSREADREVHLSREVLEAHYEEINESDSNTAETTFPSNTMRKTRGPTQETAVTPPKGKKWKCLIIDGQPVGQAASKLAIVLGLYARMEGYFPPHKQWKDQSLESFTDVMKDIMRDYDFVDLEGMQANMIIVTRFCNESLKKKLRDWRFWLKTHYYIEGVSDEVLMKAPDKRITQANWELLLKYWDREDKVLEAKRNKKNRGEDRPTHTLGAKSIARHNHDERENLRDDYTTLGAYLKAHQTKKGEYPDEYTHDMCEKIIATCAERDITNSSDPCILSPILDAVYNGHHGGYERGRGLGWSRAMR</sequence>
<dbReference type="Pfam" id="PF03004">
    <property type="entry name" value="Transposase_24"/>
    <property type="match status" value="1"/>
</dbReference>
<accession>A0A843WE71</accession>
<comment type="caution">
    <text evidence="2">The sequence shown here is derived from an EMBL/GenBank/DDBJ whole genome shotgun (WGS) entry which is preliminary data.</text>
</comment>
<dbReference type="Proteomes" id="UP000652761">
    <property type="component" value="Unassembled WGS sequence"/>
</dbReference>
<dbReference type="EMBL" id="NMUH01003124">
    <property type="protein sequence ID" value="MQM03941.1"/>
    <property type="molecule type" value="Genomic_DNA"/>
</dbReference>
<feature type="region of interest" description="Disordered" evidence="1">
    <location>
        <begin position="161"/>
        <end position="186"/>
    </location>
</feature>